<gene>
    <name evidence="2" type="ORF">GCM10025760_34310</name>
</gene>
<feature type="compositionally biased region" description="Low complexity" evidence="1">
    <location>
        <begin position="106"/>
        <end position="122"/>
    </location>
</feature>
<feature type="region of interest" description="Disordered" evidence="1">
    <location>
        <begin position="354"/>
        <end position="396"/>
    </location>
</feature>
<keyword evidence="3" id="KW-1185">Reference proteome</keyword>
<feature type="region of interest" description="Disordered" evidence="1">
    <location>
        <begin position="155"/>
        <end position="229"/>
    </location>
</feature>
<evidence type="ECO:0008006" key="4">
    <source>
        <dbReference type="Google" id="ProtNLM"/>
    </source>
</evidence>
<feature type="region of interest" description="Disordered" evidence="1">
    <location>
        <begin position="74"/>
        <end position="137"/>
    </location>
</feature>
<evidence type="ECO:0000313" key="3">
    <source>
        <dbReference type="Proteomes" id="UP001501407"/>
    </source>
</evidence>
<proteinExistence type="predicted"/>
<reference evidence="3" key="1">
    <citation type="journal article" date="2019" name="Int. J. Syst. Evol. Microbiol.">
        <title>The Global Catalogue of Microorganisms (GCM) 10K type strain sequencing project: providing services to taxonomists for standard genome sequencing and annotation.</title>
        <authorList>
            <consortium name="The Broad Institute Genomics Platform"/>
            <consortium name="The Broad Institute Genome Sequencing Center for Infectious Disease"/>
            <person name="Wu L."/>
            <person name="Ma J."/>
        </authorList>
    </citation>
    <scope>NUCLEOTIDE SEQUENCE [LARGE SCALE GENOMIC DNA]</scope>
    <source>
        <strain evidence="3">JCM 18959</strain>
    </source>
</reference>
<comment type="caution">
    <text evidence="2">The sequence shown here is derived from an EMBL/GenBank/DDBJ whole genome shotgun (WGS) entry which is preliminary data.</text>
</comment>
<organism evidence="2 3">
    <name type="scientific">Microbacterium yannicii</name>
    <dbReference type="NCBI Taxonomy" id="671622"/>
    <lineage>
        <taxon>Bacteria</taxon>
        <taxon>Bacillati</taxon>
        <taxon>Actinomycetota</taxon>
        <taxon>Actinomycetes</taxon>
        <taxon>Micrococcales</taxon>
        <taxon>Microbacteriaceae</taxon>
        <taxon>Microbacterium</taxon>
    </lineage>
</organism>
<dbReference type="EMBL" id="BAABKZ010000005">
    <property type="protein sequence ID" value="GAA5098844.1"/>
    <property type="molecule type" value="Genomic_DNA"/>
</dbReference>
<evidence type="ECO:0000256" key="1">
    <source>
        <dbReference type="SAM" id="MobiDB-lite"/>
    </source>
</evidence>
<accession>A0ABP9MMA5</accession>
<sequence length="396" mass="42234">MTHVETARAARSPYSRLVAHILRHLEATTSLPLGGHLSEAPHDPDALTPPPSAPLAGGTITLRAMASDEHVLVSATDDDSGTQPSALRGRHHGRATISAPRATPEPDTSPSSSAARSAYPDSADSETRDSLHLADVARPETVPARSLALARSYAREARTAETCDLSRGTSRGTRQPRAAVRPVDAMSAADGQSPHPGPIRALMPPPRLNPVPGDGKGHPRDDEAGTPSGHYWLDASGAMAPDPRNDAPRLLVLLTPGRSCPTRAPLATIGCYAYASAHARIRRALGPASAYRCAFGCGGRAAHWALCGELDGLPTEDRRGHSTPYSLDLARYRPACRSDHARYDSARRRALRLGLPLPATPPPPQHDPEPLFDLTEPEAGPQPRRYWAAPSRRRTP</sequence>
<feature type="compositionally biased region" description="Basic and acidic residues" evidence="1">
    <location>
        <begin position="125"/>
        <end position="137"/>
    </location>
</feature>
<dbReference type="Proteomes" id="UP001501407">
    <property type="component" value="Unassembled WGS sequence"/>
</dbReference>
<evidence type="ECO:0000313" key="2">
    <source>
        <dbReference type="EMBL" id="GAA5098844.1"/>
    </source>
</evidence>
<protein>
    <recommendedName>
        <fullName evidence="4">DUF222 domain-containing protein</fullName>
    </recommendedName>
</protein>
<feature type="region of interest" description="Disordered" evidence="1">
    <location>
        <begin position="33"/>
        <end position="58"/>
    </location>
</feature>
<name>A0ABP9MMA5_9MICO</name>